<name>A0AAJ0ERS3_9PEZI</name>
<comment type="caution">
    <text evidence="2">The sequence shown here is derived from an EMBL/GenBank/DDBJ whole genome shotgun (WGS) entry which is preliminary data.</text>
</comment>
<sequence length="141" mass="15604">MVWSSAEMGVALMVSSSPILRPVFDRIFGRFISTLRSSADRTDPHAKYYKSGKSGATGPRTFISASKPHSRGADGFMVMTDSEENLEMDDMHRETGTKALGGRKASHRRSEFGEAQGDRVLRDDGSTDKIFVRTEIVQKTD</sequence>
<feature type="compositionally biased region" description="Basic and acidic residues" evidence="1">
    <location>
        <begin position="108"/>
        <end position="121"/>
    </location>
</feature>
<accession>A0AAJ0ERS3</accession>
<evidence type="ECO:0000313" key="2">
    <source>
        <dbReference type="EMBL" id="KAK1658758.1"/>
    </source>
</evidence>
<reference evidence="2" key="1">
    <citation type="submission" date="2021-06" db="EMBL/GenBank/DDBJ databases">
        <title>Comparative genomics, transcriptomics and evolutionary studies reveal genomic signatures of adaptation to plant cell wall in hemibiotrophic fungi.</title>
        <authorList>
            <consortium name="DOE Joint Genome Institute"/>
            <person name="Baroncelli R."/>
            <person name="Diaz J.F."/>
            <person name="Benocci T."/>
            <person name="Peng M."/>
            <person name="Battaglia E."/>
            <person name="Haridas S."/>
            <person name="Andreopoulos W."/>
            <person name="Labutti K."/>
            <person name="Pangilinan J."/>
            <person name="Floch G.L."/>
            <person name="Makela M.R."/>
            <person name="Henrissat B."/>
            <person name="Grigoriev I.V."/>
            <person name="Crouch J.A."/>
            <person name="De Vries R.P."/>
            <person name="Sukno S.A."/>
            <person name="Thon M.R."/>
        </authorList>
    </citation>
    <scope>NUCLEOTIDE SEQUENCE</scope>
    <source>
        <strain evidence="2">CBS 193.32</strain>
    </source>
</reference>
<dbReference type="RefSeq" id="XP_060423522.1">
    <property type="nucleotide sequence ID" value="XM_060581164.1"/>
</dbReference>
<keyword evidence="3" id="KW-1185">Reference proteome</keyword>
<gene>
    <name evidence="2" type="ORF">BDP55DRAFT_773114</name>
</gene>
<protein>
    <recommendedName>
        <fullName evidence="4">Integral membrane protein</fullName>
    </recommendedName>
</protein>
<evidence type="ECO:0000313" key="3">
    <source>
        <dbReference type="Proteomes" id="UP001224890"/>
    </source>
</evidence>
<evidence type="ECO:0008006" key="4">
    <source>
        <dbReference type="Google" id="ProtNLM"/>
    </source>
</evidence>
<proteinExistence type="predicted"/>
<evidence type="ECO:0000256" key="1">
    <source>
        <dbReference type="SAM" id="MobiDB-lite"/>
    </source>
</evidence>
<feature type="region of interest" description="Disordered" evidence="1">
    <location>
        <begin position="40"/>
        <end position="74"/>
    </location>
</feature>
<feature type="region of interest" description="Disordered" evidence="1">
    <location>
        <begin position="96"/>
        <end position="121"/>
    </location>
</feature>
<organism evidence="2 3">
    <name type="scientific">Colletotrichum godetiae</name>
    <dbReference type="NCBI Taxonomy" id="1209918"/>
    <lineage>
        <taxon>Eukaryota</taxon>
        <taxon>Fungi</taxon>
        <taxon>Dikarya</taxon>
        <taxon>Ascomycota</taxon>
        <taxon>Pezizomycotina</taxon>
        <taxon>Sordariomycetes</taxon>
        <taxon>Hypocreomycetidae</taxon>
        <taxon>Glomerellales</taxon>
        <taxon>Glomerellaceae</taxon>
        <taxon>Colletotrichum</taxon>
        <taxon>Colletotrichum acutatum species complex</taxon>
    </lineage>
</organism>
<dbReference type="AlphaFoldDB" id="A0AAJ0ERS3"/>
<dbReference type="GeneID" id="85465690"/>
<dbReference type="EMBL" id="JAHMHR010000069">
    <property type="protein sequence ID" value="KAK1658758.1"/>
    <property type="molecule type" value="Genomic_DNA"/>
</dbReference>
<dbReference type="Proteomes" id="UP001224890">
    <property type="component" value="Unassembled WGS sequence"/>
</dbReference>